<dbReference type="Pfam" id="PF07883">
    <property type="entry name" value="Cupin_2"/>
    <property type="match status" value="1"/>
</dbReference>
<protein>
    <submittedName>
        <fullName evidence="4">4-carboxymuconolactone decarboxylase</fullName>
    </submittedName>
</protein>
<dbReference type="SUPFAM" id="SSF69118">
    <property type="entry name" value="AhpD-like"/>
    <property type="match status" value="1"/>
</dbReference>
<name>A0A4Y1WXE1_9BACT</name>
<dbReference type="GO" id="GO:0051920">
    <property type="term" value="F:peroxiredoxin activity"/>
    <property type="evidence" value="ECO:0007669"/>
    <property type="project" value="InterPro"/>
</dbReference>
<feature type="domain" description="Carboxymuconolactone decarboxylase-like" evidence="2">
    <location>
        <begin position="337"/>
        <end position="419"/>
    </location>
</feature>
<sequence>MRRIACRQAVVFALLIGSAGTIHAQENTMRENPIFGQIFPQGEKLPEEFSAYFIGQAYRAPLVRDEALNCPVSNVTFSPGCRNNWHSHTGGQLLLVTAGRGYYQERGEPARLLLPGDVVEIAPDVEHWHGAAPDSWFAHLAVETNPQTNKNRWLEPVDDAQYAAATAGTEEFRSRMSRTALRNFDALLPACKSELEQSDPELAEIVGNFAFDEVLRYGELDERTRRMTLLASAIALQAEGVYRSLLDAALDGGVTPVEVKEILYQAVPYVGLARTFDFIGIANDVLRRRGVTLPLEGQSTVSPDDRFEKGLAVQRSIFGERIDRMHEEAPENQVHIQRYLSADCFGDYYTRGGLDVKTRELLTFSMLVSLGGCESQVKGHIQGNANVGNGKATLLAVVTQLLPYIGYPRTLNAIACLNEVIPE</sequence>
<dbReference type="PANTHER" id="PTHR33570">
    <property type="entry name" value="4-CARBOXYMUCONOLACTONE DECARBOXYLASE FAMILY PROTEIN"/>
    <property type="match status" value="1"/>
</dbReference>
<evidence type="ECO:0000256" key="1">
    <source>
        <dbReference type="SAM" id="SignalP"/>
    </source>
</evidence>
<feature type="domain" description="Carboxymuconolactone decarboxylase-like" evidence="2">
    <location>
        <begin position="200"/>
        <end position="283"/>
    </location>
</feature>
<gene>
    <name evidence="4" type="ORF">A5CBH24_22220</name>
</gene>
<accession>A0A4Y1WXE1</accession>
<dbReference type="Proteomes" id="UP000318946">
    <property type="component" value="Chromosome"/>
</dbReference>
<evidence type="ECO:0000259" key="2">
    <source>
        <dbReference type="Pfam" id="PF02627"/>
    </source>
</evidence>
<dbReference type="CDD" id="cd02233">
    <property type="entry name" value="cupin_HNL-like"/>
    <property type="match status" value="1"/>
</dbReference>
<keyword evidence="5" id="KW-1185">Reference proteome</keyword>
<dbReference type="InterPro" id="IPR047263">
    <property type="entry name" value="HNL-like_cupin"/>
</dbReference>
<dbReference type="SUPFAM" id="SSF51182">
    <property type="entry name" value="RmlC-like cupins"/>
    <property type="match status" value="1"/>
</dbReference>
<dbReference type="Pfam" id="PF02627">
    <property type="entry name" value="CMD"/>
    <property type="match status" value="2"/>
</dbReference>
<organism evidence="4 5">
    <name type="scientific">Alistipes communis</name>
    <dbReference type="NCBI Taxonomy" id="2585118"/>
    <lineage>
        <taxon>Bacteria</taxon>
        <taxon>Pseudomonadati</taxon>
        <taxon>Bacteroidota</taxon>
        <taxon>Bacteroidia</taxon>
        <taxon>Bacteroidales</taxon>
        <taxon>Rikenellaceae</taxon>
        <taxon>Alistipes</taxon>
    </lineage>
</organism>
<reference evidence="5" key="1">
    <citation type="submission" date="2019-06" db="EMBL/GenBank/DDBJ databases">
        <title>Alistipes onderdonkii subsp. vulgaris subsp. nov., Alistipes dispar sp. nov. and Alistipes communis sp. nov., isolated from human faeces, and creation of Alistipes onderdonkii subsp. onderdonkii subsp. nov.</title>
        <authorList>
            <person name="Sakamoto M."/>
            <person name="Ikeyama N."/>
            <person name="Ogata Y."/>
            <person name="Suda W."/>
            <person name="Iino T."/>
            <person name="Hattori M."/>
            <person name="Ohkuma M."/>
        </authorList>
    </citation>
    <scope>NUCLEOTIDE SEQUENCE [LARGE SCALE GENOMIC DNA]</scope>
    <source>
        <strain evidence="5">5CBH24</strain>
    </source>
</reference>
<dbReference type="InterPro" id="IPR052512">
    <property type="entry name" value="4CMD/NDH-1_regulator"/>
</dbReference>
<evidence type="ECO:0000313" key="5">
    <source>
        <dbReference type="Proteomes" id="UP000318946"/>
    </source>
</evidence>
<feature type="signal peptide" evidence="1">
    <location>
        <begin position="1"/>
        <end position="24"/>
    </location>
</feature>
<proteinExistence type="predicted"/>
<dbReference type="Gene3D" id="1.20.1290.10">
    <property type="entry name" value="AhpD-like"/>
    <property type="match status" value="1"/>
</dbReference>
<dbReference type="InterPro" id="IPR029032">
    <property type="entry name" value="AhpD-like"/>
</dbReference>
<feature type="domain" description="Cupin type-2" evidence="3">
    <location>
        <begin position="75"/>
        <end position="131"/>
    </location>
</feature>
<evidence type="ECO:0000313" key="4">
    <source>
        <dbReference type="EMBL" id="BBL04909.1"/>
    </source>
</evidence>
<dbReference type="AlphaFoldDB" id="A0A4Y1WXE1"/>
<dbReference type="InterPro" id="IPR003779">
    <property type="entry name" value="CMD-like"/>
</dbReference>
<evidence type="ECO:0000259" key="3">
    <source>
        <dbReference type="Pfam" id="PF07883"/>
    </source>
</evidence>
<dbReference type="InterPro" id="IPR014710">
    <property type="entry name" value="RmlC-like_jellyroll"/>
</dbReference>
<feature type="chain" id="PRO_5021284193" evidence="1">
    <location>
        <begin position="25"/>
        <end position="423"/>
    </location>
</feature>
<dbReference type="Gene3D" id="2.60.120.10">
    <property type="entry name" value="Jelly Rolls"/>
    <property type="match status" value="1"/>
</dbReference>
<dbReference type="InterPro" id="IPR011051">
    <property type="entry name" value="RmlC_Cupin_sf"/>
</dbReference>
<dbReference type="PANTHER" id="PTHR33570:SF2">
    <property type="entry name" value="CARBOXYMUCONOLACTONE DECARBOXYLASE-LIKE DOMAIN-CONTAINING PROTEIN"/>
    <property type="match status" value="1"/>
</dbReference>
<dbReference type="EMBL" id="AP019735">
    <property type="protein sequence ID" value="BBL04909.1"/>
    <property type="molecule type" value="Genomic_DNA"/>
</dbReference>
<dbReference type="InterPro" id="IPR013096">
    <property type="entry name" value="Cupin_2"/>
</dbReference>
<dbReference type="KEGG" id="acou:A5CBH24_22220"/>
<keyword evidence="1" id="KW-0732">Signal</keyword>